<dbReference type="AlphaFoldDB" id="A0A0S4JKZ5"/>
<evidence type="ECO:0000256" key="5">
    <source>
        <dbReference type="ARBA" id="ARBA00023136"/>
    </source>
</evidence>
<accession>A0A0S4JKZ5</accession>
<keyword evidence="3 8" id="KW-0812">Transmembrane</keyword>
<dbReference type="Pfam" id="PF01130">
    <property type="entry name" value="CD36"/>
    <property type="match status" value="2"/>
</dbReference>
<feature type="transmembrane region" description="Helical" evidence="8">
    <location>
        <begin position="6"/>
        <end position="27"/>
    </location>
</feature>
<evidence type="ECO:0000313" key="10">
    <source>
        <dbReference type="Proteomes" id="UP000051952"/>
    </source>
</evidence>
<comment type="similarity">
    <text evidence="2">Belongs to the CD36 family.</text>
</comment>
<reference evidence="10" key="1">
    <citation type="submission" date="2015-09" db="EMBL/GenBank/DDBJ databases">
        <authorList>
            <consortium name="Pathogen Informatics"/>
        </authorList>
    </citation>
    <scope>NUCLEOTIDE SEQUENCE [LARGE SCALE GENOMIC DNA]</scope>
    <source>
        <strain evidence="10">Lake Konstanz</strain>
    </source>
</reference>
<evidence type="ECO:0000256" key="1">
    <source>
        <dbReference type="ARBA" id="ARBA00004370"/>
    </source>
</evidence>
<dbReference type="InterPro" id="IPR002159">
    <property type="entry name" value="CD36_fam"/>
</dbReference>
<evidence type="ECO:0000256" key="4">
    <source>
        <dbReference type="ARBA" id="ARBA00022989"/>
    </source>
</evidence>
<dbReference type="EMBL" id="CYKH01002018">
    <property type="protein sequence ID" value="CUG92205.1"/>
    <property type="molecule type" value="Genomic_DNA"/>
</dbReference>
<dbReference type="GO" id="GO:0016020">
    <property type="term" value="C:membrane"/>
    <property type="evidence" value="ECO:0007669"/>
    <property type="project" value="UniProtKB-SubCell"/>
</dbReference>
<dbReference type="VEuPathDB" id="TriTrypDB:BSAL_36120"/>
<dbReference type="GO" id="GO:0005737">
    <property type="term" value="C:cytoplasm"/>
    <property type="evidence" value="ECO:0007669"/>
    <property type="project" value="TreeGrafter"/>
</dbReference>
<evidence type="ECO:0000256" key="7">
    <source>
        <dbReference type="SAM" id="MobiDB-lite"/>
    </source>
</evidence>
<dbReference type="Proteomes" id="UP000051952">
    <property type="component" value="Unassembled WGS sequence"/>
</dbReference>
<feature type="region of interest" description="Disordered" evidence="7">
    <location>
        <begin position="589"/>
        <end position="635"/>
    </location>
</feature>
<keyword evidence="6" id="KW-0325">Glycoprotein</keyword>
<dbReference type="PANTHER" id="PTHR11923:SF51">
    <property type="entry name" value="LYSOSOME MEMBRANE PROTEIN 2"/>
    <property type="match status" value="1"/>
</dbReference>
<proteinExistence type="inferred from homology"/>
<feature type="transmembrane region" description="Helical" evidence="8">
    <location>
        <begin position="557"/>
        <end position="579"/>
    </location>
</feature>
<evidence type="ECO:0000256" key="8">
    <source>
        <dbReference type="SAM" id="Phobius"/>
    </source>
</evidence>
<sequence length="635" mass="69335">MALYQHGLAAALGVFMIVIGVVIPKLIEWQVRDSIRSSLSVDSVSDSGYNDWVQSKTGDIYRKFLGYELNNPLAFLGGAAPNFTEWSLDDEVWYTWQRTNNNANFSADRTQVTTNTYSVYTMRSDSPGSDQKYLLTVNWAFATLVSGAGSEQALWTVFADVMLGTMLQTNAALWAYTGTTYCYLGTICGLRKYATDTGTTVPTFSATQLGQIGALIPTTSWVGEYLTIVPAIYNSNTSAPARTAYINAANVKFPFFDFNNYATDSDPLRFAGYLNYLTTATATTVNAVYGTTPYGLFFKNATIHDHVFGIDPLLALLGLGTSIINNGSHYINVIKTGYGNDFYLGMDYYTTANSIQNNTKYPMGNFSVAGRQASIPPFQPRPDTFEIFFPTALRFVTAKYVADSNVKGLPTWYFAFDTDLLLAVNPDFGVKVRGIADLSYISSGAPIWASMPRLANVDPAWASRISGIPAATSAGDSFLNIEGVTGVGVEGSAQLLFSCYVNFTKTPFLNFAAARANHEFILPMFQAVDYRVIADSKVGDLHKAVVWAPRVQKIIRFVLVIVGCVLVGLAILTYVYVLWSGRDGEQAGEQEAMEGIKSTDTDMGATQGELAPNPLDTNDEKHDAVMPRATATELN</sequence>
<gene>
    <name evidence="9" type="ORF">BSAL_36120</name>
</gene>
<name>A0A0S4JKZ5_BODSA</name>
<evidence type="ECO:0000256" key="3">
    <source>
        <dbReference type="ARBA" id="ARBA00022692"/>
    </source>
</evidence>
<organism evidence="9 10">
    <name type="scientific">Bodo saltans</name>
    <name type="common">Flagellated protozoan</name>
    <dbReference type="NCBI Taxonomy" id="75058"/>
    <lineage>
        <taxon>Eukaryota</taxon>
        <taxon>Discoba</taxon>
        <taxon>Euglenozoa</taxon>
        <taxon>Kinetoplastea</taxon>
        <taxon>Metakinetoplastina</taxon>
        <taxon>Eubodonida</taxon>
        <taxon>Bodonidae</taxon>
        <taxon>Bodo</taxon>
    </lineage>
</organism>
<comment type="subcellular location">
    <subcellularLocation>
        <location evidence="1">Membrane</location>
    </subcellularLocation>
</comment>
<evidence type="ECO:0000256" key="6">
    <source>
        <dbReference type="ARBA" id="ARBA00023180"/>
    </source>
</evidence>
<keyword evidence="4 8" id="KW-1133">Transmembrane helix</keyword>
<evidence type="ECO:0000313" key="9">
    <source>
        <dbReference type="EMBL" id="CUG92205.1"/>
    </source>
</evidence>
<dbReference type="GO" id="GO:0005044">
    <property type="term" value="F:scavenger receptor activity"/>
    <property type="evidence" value="ECO:0007669"/>
    <property type="project" value="TreeGrafter"/>
</dbReference>
<keyword evidence="10" id="KW-1185">Reference proteome</keyword>
<protein>
    <submittedName>
        <fullName evidence="9">CD36-like protein, putative</fullName>
    </submittedName>
</protein>
<evidence type="ECO:0000256" key="2">
    <source>
        <dbReference type="ARBA" id="ARBA00010532"/>
    </source>
</evidence>
<keyword evidence="5 8" id="KW-0472">Membrane</keyword>
<dbReference type="PANTHER" id="PTHR11923">
    <property type="entry name" value="SCAVENGER RECEPTOR CLASS B TYPE-1 SR-B1"/>
    <property type="match status" value="1"/>
</dbReference>